<dbReference type="EMBL" id="LACB01000293">
    <property type="protein sequence ID" value="KAJ9485040.1"/>
    <property type="molecule type" value="Genomic_DNA"/>
</dbReference>
<reference evidence="1" key="1">
    <citation type="submission" date="2015-06" db="EMBL/GenBank/DDBJ databases">
        <authorList>
            <person name="Nguyen H."/>
        </authorList>
    </citation>
    <scope>NUCLEOTIDE SEQUENCE</scope>
    <source>
        <strain evidence="1">DAOM 180753</strain>
    </source>
</reference>
<proteinExistence type="predicted"/>
<feature type="non-terminal residue" evidence="1">
    <location>
        <position position="1"/>
    </location>
</feature>
<protein>
    <submittedName>
        <fullName evidence="1">Uncharacterized protein</fullName>
    </submittedName>
</protein>
<reference evidence="1" key="2">
    <citation type="journal article" date="2016" name="Fungal Biol.">
        <title>Ochratoxin A production by Penicillium thymicola.</title>
        <authorList>
            <person name="Nguyen H.D.T."/>
            <person name="McMullin D.R."/>
            <person name="Ponomareva E."/>
            <person name="Riley R."/>
            <person name="Pomraning K.R."/>
            <person name="Baker S.E."/>
            <person name="Seifert K.A."/>
        </authorList>
    </citation>
    <scope>NUCLEOTIDE SEQUENCE</scope>
    <source>
        <strain evidence="1">DAOM 180753</strain>
    </source>
</reference>
<organism evidence="1 2">
    <name type="scientific">Penicillium thymicola</name>
    <dbReference type="NCBI Taxonomy" id="293382"/>
    <lineage>
        <taxon>Eukaryota</taxon>
        <taxon>Fungi</taxon>
        <taxon>Dikarya</taxon>
        <taxon>Ascomycota</taxon>
        <taxon>Pezizomycotina</taxon>
        <taxon>Eurotiomycetes</taxon>
        <taxon>Eurotiomycetidae</taxon>
        <taxon>Eurotiales</taxon>
        <taxon>Aspergillaceae</taxon>
        <taxon>Penicillium</taxon>
    </lineage>
</organism>
<keyword evidence="2" id="KW-1185">Reference proteome</keyword>
<dbReference type="Proteomes" id="UP001227192">
    <property type="component" value="Unassembled WGS sequence"/>
</dbReference>
<evidence type="ECO:0000313" key="1">
    <source>
        <dbReference type="EMBL" id="KAJ9485040.1"/>
    </source>
</evidence>
<gene>
    <name evidence="1" type="ORF">VN97_g8319</name>
</gene>
<dbReference type="AlphaFoldDB" id="A0AAI9X5Y2"/>
<evidence type="ECO:0000313" key="2">
    <source>
        <dbReference type="Proteomes" id="UP001227192"/>
    </source>
</evidence>
<accession>A0AAI9X5Y2</accession>
<name>A0AAI9X5Y2_PENTH</name>
<sequence>ICIRQEFVLVCGNPTPAGGGVTWQEPGTTI</sequence>
<comment type="caution">
    <text evidence="1">The sequence shown here is derived from an EMBL/GenBank/DDBJ whole genome shotgun (WGS) entry which is preliminary data.</text>
</comment>